<dbReference type="AlphaFoldDB" id="A0A7Y0DYI1"/>
<dbReference type="Gene3D" id="6.10.340.10">
    <property type="match status" value="1"/>
</dbReference>
<dbReference type="SUPFAM" id="SSF55073">
    <property type="entry name" value="Nucleotide cyclase"/>
    <property type="match status" value="1"/>
</dbReference>
<feature type="domain" description="Guanylate cyclase" evidence="2">
    <location>
        <begin position="309"/>
        <end position="447"/>
    </location>
</feature>
<dbReference type="SUPFAM" id="SSF158472">
    <property type="entry name" value="HAMP domain-like"/>
    <property type="match status" value="1"/>
</dbReference>
<accession>A0A7Y0DYI1</accession>
<dbReference type="PROSITE" id="PS50885">
    <property type="entry name" value="HAMP"/>
    <property type="match status" value="1"/>
</dbReference>
<keyword evidence="5" id="KW-1185">Reference proteome</keyword>
<dbReference type="InterPro" id="IPR029787">
    <property type="entry name" value="Nucleotide_cyclase"/>
</dbReference>
<dbReference type="PROSITE" id="PS50125">
    <property type="entry name" value="GUANYLATE_CYCLASE_2"/>
    <property type="match status" value="1"/>
</dbReference>
<dbReference type="EMBL" id="JABBNT010000002">
    <property type="protein sequence ID" value="NMM43946.1"/>
    <property type="molecule type" value="Genomic_DNA"/>
</dbReference>
<dbReference type="Pfam" id="PF00672">
    <property type="entry name" value="HAMP"/>
    <property type="match status" value="1"/>
</dbReference>
<keyword evidence="1" id="KW-0812">Transmembrane</keyword>
<dbReference type="InterPro" id="IPR001054">
    <property type="entry name" value="A/G_cyclase"/>
</dbReference>
<evidence type="ECO:0000259" key="2">
    <source>
        <dbReference type="PROSITE" id="PS50125"/>
    </source>
</evidence>
<sequence length="570" mass="62907">MRVSIGAKIFGIAVCLAGVMVIAAYISTNRVASTERRIAVLVDDIIPLLERSDDLREVVWREQLTFSEENRVSDDAANQLQGDKLRTETFETLARAMAAELHDAVGALTNVDRRLSLTDAAARLDALVDAHRGLQDAYDMLRERDDEQSSEESLEVVSLVRKQVAAFEAAQDALEREIRIVADGLAQQTETDEVLAISFENLVTGIAAALGLLLAGILTQAIVARIRNLQSASHAVRDGDLSLQIVVRGNDEVADLAHAFNEMIGQLRRKEKTEAIFGRYLDPRVIESLINETGEDEEELSAATKQDATVMFTDIAGYTSISELLKPAALVRLMNEYFQVVGEPIGETGGVLDKFIGDAVMAFWCEPFVRAEETGHYACDAALKQLDCVRQFQTRIPEITGLRLRAPKINVRIGLATGDVLVGSIGSPNKRNFTVIGDTVNISSRLESASKLYGTQILICQNTQATLPENYVTRYVDSLAFVGKSEPVHIYELIANEPVPERAEEVLSLYADGIGRYRDRDWTGAAQSMQACLRLDPEDGPARTMLNRIEQFMQTPPDNGWDGVWRLTHK</sequence>
<feature type="domain" description="HAMP" evidence="3">
    <location>
        <begin position="220"/>
        <end position="272"/>
    </location>
</feature>
<dbReference type="Gene3D" id="3.30.70.1230">
    <property type="entry name" value="Nucleotide cyclase"/>
    <property type="match status" value="1"/>
</dbReference>
<dbReference type="InterPro" id="IPR003660">
    <property type="entry name" value="HAMP_dom"/>
</dbReference>
<name>A0A7Y0DYI1_9PROT</name>
<dbReference type="CDD" id="cd07302">
    <property type="entry name" value="CHD"/>
    <property type="match status" value="1"/>
</dbReference>
<dbReference type="GO" id="GO:0016020">
    <property type="term" value="C:membrane"/>
    <property type="evidence" value="ECO:0007669"/>
    <property type="project" value="InterPro"/>
</dbReference>
<dbReference type="SMART" id="SM00044">
    <property type="entry name" value="CYCc"/>
    <property type="match status" value="1"/>
</dbReference>
<feature type="transmembrane region" description="Helical" evidence="1">
    <location>
        <begin position="6"/>
        <end position="27"/>
    </location>
</feature>
<dbReference type="SMART" id="SM00304">
    <property type="entry name" value="HAMP"/>
    <property type="match status" value="1"/>
</dbReference>
<protein>
    <submittedName>
        <fullName evidence="4">Adenylate/guanylate cyclase domain-containing protein</fullName>
    </submittedName>
</protein>
<keyword evidence="1" id="KW-1133">Transmembrane helix</keyword>
<proteinExistence type="predicted"/>
<dbReference type="Proteomes" id="UP000539372">
    <property type="component" value="Unassembled WGS sequence"/>
</dbReference>
<evidence type="ECO:0000259" key="3">
    <source>
        <dbReference type="PROSITE" id="PS50885"/>
    </source>
</evidence>
<dbReference type="PANTHER" id="PTHR43081:SF1">
    <property type="entry name" value="ADENYLATE CYCLASE, TERMINAL-DIFFERENTIATION SPECIFIC"/>
    <property type="match status" value="1"/>
</dbReference>
<dbReference type="GO" id="GO:0004016">
    <property type="term" value="F:adenylate cyclase activity"/>
    <property type="evidence" value="ECO:0007669"/>
    <property type="project" value="UniProtKB-ARBA"/>
</dbReference>
<dbReference type="GO" id="GO:0035556">
    <property type="term" value="P:intracellular signal transduction"/>
    <property type="evidence" value="ECO:0007669"/>
    <property type="project" value="InterPro"/>
</dbReference>
<evidence type="ECO:0000256" key="1">
    <source>
        <dbReference type="SAM" id="Phobius"/>
    </source>
</evidence>
<dbReference type="PANTHER" id="PTHR43081">
    <property type="entry name" value="ADENYLATE CYCLASE, TERMINAL-DIFFERENTIATION SPECIFIC-RELATED"/>
    <property type="match status" value="1"/>
</dbReference>
<evidence type="ECO:0000313" key="5">
    <source>
        <dbReference type="Proteomes" id="UP000539372"/>
    </source>
</evidence>
<organism evidence="4 5">
    <name type="scientific">Pacificispira spongiicola</name>
    <dbReference type="NCBI Taxonomy" id="2729598"/>
    <lineage>
        <taxon>Bacteria</taxon>
        <taxon>Pseudomonadati</taxon>
        <taxon>Pseudomonadota</taxon>
        <taxon>Alphaproteobacteria</taxon>
        <taxon>Rhodospirillales</taxon>
        <taxon>Rhodospirillaceae</taxon>
        <taxon>Pacificispira</taxon>
    </lineage>
</organism>
<feature type="transmembrane region" description="Helical" evidence="1">
    <location>
        <begin position="202"/>
        <end position="223"/>
    </location>
</feature>
<dbReference type="GO" id="GO:0006171">
    <property type="term" value="P:cAMP biosynthetic process"/>
    <property type="evidence" value="ECO:0007669"/>
    <property type="project" value="TreeGrafter"/>
</dbReference>
<dbReference type="RefSeq" id="WP_169624264.1">
    <property type="nucleotide sequence ID" value="NZ_JABBNT010000002.1"/>
</dbReference>
<keyword evidence="1" id="KW-0472">Membrane</keyword>
<reference evidence="4 5" key="1">
    <citation type="submission" date="2020-04" db="EMBL/GenBank/DDBJ databases">
        <title>Rhodospirillaceae bacterium KN72 isolated from deep sea.</title>
        <authorList>
            <person name="Zhang D.-C."/>
        </authorList>
    </citation>
    <scope>NUCLEOTIDE SEQUENCE [LARGE SCALE GENOMIC DNA]</scope>
    <source>
        <strain evidence="4 5">KN72</strain>
    </source>
</reference>
<dbReference type="InterPro" id="IPR050697">
    <property type="entry name" value="Adenylyl/Guanylyl_Cyclase_3/4"/>
</dbReference>
<evidence type="ECO:0000313" key="4">
    <source>
        <dbReference type="EMBL" id="NMM43946.1"/>
    </source>
</evidence>
<dbReference type="CDD" id="cd06225">
    <property type="entry name" value="HAMP"/>
    <property type="match status" value="1"/>
</dbReference>
<dbReference type="Pfam" id="PF00211">
    <property type="entry name" value="Guanylate_cyc"/>
    <property type="match status" value="1"/>
</dbReference>
<comment type="caution">
    <text evidence="4">The sequence shown here is derived from an EMBL/GenBank/DDBJ whole genome shotgun (WGS) entry which is preliminary data.</text>
</comment>
<gene>
    <name evidence="4" type="ORF">HH303_05630</name>
</gene>